<dbReference type="GeneID" id="30968632"/>
<dbReference type="InParanoid" id="A0A1D2VEL9"/>
<sequence length="81" mass="9322">MHKRIIEEANENANEPTSEPPSYYGSILKHSLKKFDQFGDIDSDQKLLGISEIFQDFNELNQKGFTSNSWDVIDQSNDVEQ</sequence>
<reference evidence="3" key="1">
    <citation type="submission" date="2016-05" db="EMBL/GenBank/DDBJ databases">
        <title>Comparative genomics of biotechnologically important yeasts.</title>
        <authorList>
            <consortium name="DOE Joint Genome Institute"/>
            <person name="Riley R."/>
            <person name="Haridas S."/>
            <person name="Wolfe K.H."/>
            <person name="Lopes M.R."/>
            <person name="Hittinger C.T."/>
            <person name="Goker M."/>
            <person name="Salamov A."/>
            <person name="Wisecaver J."/>
            <person name="Long T.M."/>
            <person name="Aerts A.L."/>
            <person name="Barry K."/>
            <person name="Choi C."/>
            <person name="Clum A."/>
            <person name="Coughlan A.Y."/>
            <person name="Deshpande S."/>
            <person name="Douglass A.P."/>
            <person name="Hanson S.J."/>
            <person name="Klenk H.-P."/>
            <person name="Labutti K."/>
            <person name="Lapidus A."/>
            <person name="Lindquist E."/>
            <person name="Lipzen A."/>
            <person name="Meier-Kolthoff J.P."/>
            <person name="Ohm R.A."/>
            <person name="Otillar R.P."/>
            <person name="Pangilinan J."/>
            <person name="Peng Y."/>
            <person name="Rokas A."/>
            <person name="Rosa C.A."/>
            <person name="Scheuner C."/>
            <person name="Sibirny A.A."/>
            <person name="Slot J.C."/>
            <person name="Stielow J.B."/>
            <person name="Sun H."/>
            <person name="Kurtzman C.P."/>
            <person name="Blackwell M."/>
            <person name="Grigoriev I.V."/>
            <person name="Jeffries T.W."/>
        </authorList>
    </citation>
    <scope>NUCLEOTIDE SEQUENCE [LARGE SCALE GENOMIC DNA]</scope>
    <source>
        <strain evidence="3">DSM 1968</strain>
    </source>
</reference>
<keyword evidence="3" id="KW-1185">Reference proteome</keyword>
<evidence type="ECO:0000256" key="1">
    <source>
        <dbReference type="SAM" id="MobiDB-lite"/>
    </source>
</evidence>
<evidence type="ECO:0000313" key="3">
    <source>
        <dbReference type="Proteomes" id="UP000095038"/>
    </source>
</evidence>
<name>A0A1D2VEL9_9ASCO</name>
<feature type="compositionally biased region" description="Low complexity" evidence="1">
    <location>
        <begin position="11"/>
        <end position="22"/>
    </location>
</feature>
<dbReference type="EMBL" id="KV454483">
    <property type="protein sequence ID" value="ODV60065.1"/>
    <property type="molecule type" value="Genomic_DNA"/>
</dbReference>
<protein>
    <submittedName>
        <fullName evidence="2">Uncharacterized protein</fullName>
    </submittedName>
</protein>
<feature type="region of interest" description="Disordered" evidence="1">
    <location>
        <begin position="1"/>
        <end position="22"/>
    </location>
</feature>
<evidence type="ECO:0000313" key="2">
    <source>
        <dbReference type="EMBL" id="ODV60065.1"/>
    </source>
</evidence>
<gene>
    <name evidence="2" type="ORF">ASCRUDRAFT_8840</name>
</gene>
<dbReference type="RefSeq" id="XP_020046372.1">
    <property type="nucleotide sequence ID" value="XM_020194996.1"/>
</dbReference>
<proteinExistence type="predicted"/>
<dbReference type="AlphaFoldDB" id="A0A1D2VEL9"/>
<organism evidence="2 3">
    <name type="scientific">Ascoidea rubescens DSM 1968</name>
    <dbReference type="NCBI Taxonomy" id="1344418"/>
    <lineage>
        <taxon>Eukaryota</taxon>
        <taxon>Fungi</taxon>
        <taxon>Dikarya</taxon>
        <taxon>Ascomycota</taxon>
        <taxon>Saccharomycotina</taxon>
        <taxon>Saccharomycetes</taxon>
        <taxon>Ascoideaceae</taxon>
        <taxon>Ascoidea</taxon>
    </lineage>
</organism>
<dbReference type="Proteomes" id="UP000095038">
    <property type="component" value="Unassembled WGS sequence"/>
</dbReference>
<accession>A0A1D2VEL9</accession>